<name>A0ABT5Z3V9_9ACTN</name>
<protein>
    <submittedName>
        <fullName evidence="2">Uncharacterized protein</fullName>
    </submittedName>
</protein>
<proteinExistence type="predicted"/>
<sequence length="251" mass="27102">MPAISDPSAVPLSPVMTIVLMADGSVSVDGEALPTSGDPRVAGLREATIKAAFLGRPVRVNAKEVDGSTWPLFVDVDGTVTASSSPHPEPQPIVRHDWNAPPPREYEPFWEQIRDAETGGAPGRAMTVAGQLVGMLTQRYGADHPYTVNTLHIQGHLALVANDYPQAAWLHAQVARMREVGGAPYDQTLQAARNAHAAWKLIADPTTALHIGQQVLQMWQVVCREDPRPVASAERRLRELSLRVGGRPADA</sequence>
<keyword evidence="3" id="KW-1185">Reference proteome</keyword>
<evidence type="ECO:0000256" key="1">
    <source>
        <dbReference type="SAM" id="MobiDB-lite"/>
    </source>
</evidence>
<comment type="caution">
    <text evidence="2">The sequence shown here is derived from an EMBL/GenBank/DDBJ whole genome shotgun (WGS) entry which is preliminary data.</text>
</comment>
<organism evidence="2 3">
    <name type="scientific">Streptantibioticus ferralitis</name>
    <dbReference type="NCBI Taxonomy" id="236510"/>
    <lineage>
        <taxon>Bacteria</taxon>
        <taxon>Bacillati</taxon>
        <taxon>Actinomycetota</taxon>
        <taxon>Actinomycetes</taxon>
        <taxon>Kitasatosporales</taxon>
        <taxon>Streptomycetaceae</taxon>
        <taxon>Streptantibioticus</taxon>
    </lineage>
</organism>
<gene>
    <name evidence="2" type="ORF">P2L57_23190</name>
</gene>
<dbReference type="Gene3D" id="1.25.40.10">
    <property type="entry name" value="Tetratricopeptide repeat domain"/>
    <property type="match status" value="1"/>
</dbReference>
<dbReference type="RefSeq" id="WP_275817626.1">
    <property type="nucleotide sequence ID" value="NZ_BAAANM010000006.1"/>
</dbReference>
<reference evidence="2 3" key="1">
    <citation type="submission" date="2023-03" db="EMBL/GenBank/DDBJ databases">
        <title>Draft genome sequence of type strain Streptomyces ferralitis JCM 14344.</title>
        <authorList>
            <person name="Klaysubun C."/>
            <person name="Duangmal K."/>
        </authorList>
    </citation>
    <scope>NUCLEOTIDE SEQUENCE [LARGE SCALE GENOMIC DNA]</scope>
    <source>
        <strain evidence="2 3">JCM 14344</strain>
    </source>
</reference>
<dbReference type="InterPro" id="IPR011990">
    <property type="entry name" value="TPR-like_helical_dom_sf"/>
</dbReference>
<evidence type="ECO:0000313" key="2">
    <source>
        <dbReference type="EMBL" id="MDF2258520.1"/>
    </source>
</evidence>
<evidence type="ECO:0000313" key="3">
    <source>
        <dbReference type="Proteomes" id="UP001220022"/>
    </source>
</evidence>
<accession>A0ABT5Z3V9</accession>
<feature type="region of interest" description="Disordered" evidence="1">
    <location>
        <begin position="81"/>
        <end position="100"/>
    </location>
</feature>
<dbReference type="EMBL" id="JARHTQ010000016">
    <property type="protein sequence ID" value="MDF2258520.1"/>
    <property type="molecule type" value="Genomic_DNA"/>
</dbReference>
<dbReference type="Proteomes" id="UP001220022">
    <property type="component" value="Unassembled WGS sequence"/>
</dbReference>